<dbReference type="Pfam" id="PF04095">
    <property type="entry name" value="NAPRTase"/>
    <property type="match status" value="1"/>
</dbReference>
<dbReference type="Proteomes" id="UP000736335">
    <property type="component" value="Unassembled WGS sequence"/>
</dbReference>
<dbReference type="GO" id="GO:0005829">
    <property type="term" value="C:cytosol"/>
    <property type="evidence" value="ECO:0007669"/>
    <property type="project" value="TreeGrafter"/>
</dbReference>
<dbReference type="PIRSF" id="PIRSF000484">
    <property type="entry name" value="NAPRT"/>
    <property type="match status" value="1"/>
</dbReference>
<evidence type="ECO:0000256" key="6">
    <source>
        <dbReference type="ARBA" id="ARBA00022642"/>
    </source>
</evidence>
<dbReference type="Gene3D" id="3.20.140.10">
    <property type="entry name" value="nicotinate phosphoribosyltransferase"/>
    <property type="match status" value="1"/>
</dbReference>
<dbReference type="NCBIfam" id="NF003704">
    <property type="entry name" value="PRK05321.1"/>
    <property type="match status" value="1"/>
</dbReference>
<dbReference type="HAMAP" id="MF_00570">
    <property type="entry name" value="NAPRTase"/>
    <property type="match status" value="1"/>
</dbReference>
<dbReference type="EMBL" id="WIUZ02000019">
    <property type="protein sequence ID" value="KAF9779428.1"/>
    <property type="molecule type" value="Genomic_DNA"/>
</dbReference>
<accession>A0A9P6H4M1</accession>
<dbReference type="PANTHER" id="PTHR11098:SF1">
    <property type="entry name" value="NICOTINATE PHOSPHORIBOSYLTRANSFERASE"/>
    <property type="match status" value="1"/>
</dbReference>
<evidence type="ECO:0000256" key="2">
    <source>
        <dbReference type="ARBA" id="ARBA00010897"/>
    </source>
</evidence>
<dbReference type="SUPFAM" id="SSF54675">
    <property type="entry name" value="Nicotinate/Quinolinate PRTase N-terminal domain-like"/>
    <property type="match status" value="1"/>
</dbReference>
<dbReference type="GO" id="GO:0004516">
    <property type="term" value="F:nicotinate phosphoribosyltransferase activity"/>
    <property type="evidence" value="ECO:0007669"/>
    <property type="project" value="UniProtKB-UniRule"/>
</dbReference>
<name>A0A9P6H4M1_9AGAM</name>
<feature type="domain" description="Nicotinate/nicotinamide phosphoribosyltransferase" evidence="9">
    <location>
        <begin position="177"/>
        <end position="416"/>
    </location>
</feature>
<evidence type="ECO:0000256" key="1">
    <source>
        <dbReference type="ARBA" id="ARBA00004952"/>
    </source>
</evidence>
<evidence type="ECO:0000313" key="11">
    <source>
        <dbReference type="EMBL" id="KAF9779428.1"/>
    </source>
</evidence>
<comment type="pathway">
    <text evidence="1 8">Cofactor biosynthesis; NAD(+) biosynthesis; nicotinate D-ribonucleotide from nicotinate: step 1/1.</text>
</comment>
<keyword evidence="6 8" id="KW-0662">Pyridine nucleotide biosynthesis</keyword>
<comment type="caution">
    <text evidence="11">The sequence shown here is derived from an EMBL/GenBank/DDBJ whole genome shotgun (WGS) entry which is preliminary data.</text>
</comment>
<evidence type="ECO:0000256" key="7">
    <source>
        <dbReference type="ARBA" id="ARBA00048668"/>
    </source>
</evidence>
<dbReference type="InterPro" id="IPR007229">
    <property type="entry name" value="Nic_PRibTrfase-Fam"/>
</dbReference>
<protein>
    <recommendedName>
        <fullName evidence="3 8">Nicotinate phosphoribosyltransferase</fullName>
        <ecNumber evidence="3 8">6.3.4.21</ecNumber>
    </recommendedName>
</protein>
<comment type="PTM">
    <text evidence="8">Transiently phosphorylated on a His residue during the reaction cycle. Phosphorylation strongly increases the affinity for substrates and increases the rate of nicotinate D-ribonucleotide production. Dephosphorylation regenerates the low-affinity form of the enzyme, leading to product release.</text>
</comment>
<keyword evidence="4" id="KW-0597">Phosphoprotein</keyword>
<gene>
    <name evidence="11" type="ORF">BJ322DRAFT_1087218</name>
</gene>
<keyword evidence="5 8" id="KW-0436">Ligase</keyword>
<keyword evidence="11" id="KW-0808">Transferase</keyword>
<evidence type="ECO:0000256" key="8">
    <source>
        <dbReference type="RuleBase" id="RU003838"/>
    </source>
</evidence>
<dbReference type="AlphaFoldDB" id="A0A9P6H4M1"/>
<evidence type="ECO:0000313" key="12">
    <source>
        <dbReference type="Proteomes" id="UP000736335"/>
    </source>
</evidence>
<evidence type="ECO:0000256" key="3">
    <source>
        <dbReference type="ARBA" id="ARBA00013236"/>
    </source>
</evidence>
<proteinExistence type="inferred from homology"/>
<comment type="function">
    <text evidence="8">Catalyzes the synthesis of beta-nicotinate D-ribonucleotide from nicotinate and 5-phospho-D-ribose 1-phosphate at the expense of ATP.</text>
</comment>
<dbReference type="InterPro" id="IPR041525">
    <property type="entry name" value="N/Namide_PRibTrfase"/>
</dbReference>
<evidence type="ECO:0000256" key="5">
    <source>
        <dbReference type="ARBA" id="ARBA00022598"/>
    </source>
</evidence>
<evidence type="ECO:0000259" key="9">
    <source>
        <dbReference type="Pfam" id="PF04095"/>
    </source>
</evidence>
<comment type="similarity">
    <text evidence="2 8">Belongs to the NAPRTase family.</text>
</comment>
<feature type="domain" description="Nicotinate phosphoribosyltransferase N-terminal" evidence="10">
    <location>
        <begin position="16"/>
        <end position="143"/>
    </location>
</feature>
<dbReference type="OrthoDB" id="193380at2759"/>
<keyword evidence="11" id="KW-0328">Glycosyltransferase</keyword>
<organism evidence="11 12">
    <name type="scientific">Thelephora terrestris</name>
    <dbReference type="NCBI Taxonomy" id="56493"/>
    <lineage>
        <taxon>Eukaryota</taxon>
        <taxon>Fungi</taxon>
        <taxon>Dikarya</taxon>
        <taxon>Basidiomycota</taxon>
        <taxon>Agaricomycotina</taxon>
        <taxon>Agaricomycetes</taxon>
        <taxon>Thelephorales</taxon>
        <taxon>Thelephoraceae</taxon>
        <taxon>Thelephora</taxon>
    </lineage>
</organism>
<dbReference type="PANTHER" id="PTHR11098">
    <property type="entry name" value="NICOTINATE PHOSPHORIBOSYLTRANSFERASE"/>
    <property type="match status" value="1"/>
</dbReference>
<keyword evidence="12" id="KW-1185">Reference proteome</keyword>
<sequence>MTSADNSPLIVPPSILDTDLYKLTMQQAVFAHFPDVEASYRFTNRTLEDTFTRRCFELFKKSVQEFAKLALSPDERSWLERTCPHLKKGYLDYLQSYRFRPEQVTITFDPLPEDPDRGQIGIVAEGLWVETIMWEVPLMASLSELYFTVVNTDWDYEGQTAEAYSKGKILAESDCIINEFGTRRRRSYKTQDLVVDELIKAYKDTPSSRGQLVGTSNAHLARQYGITPVGTIAHEWFMGVAAIGGYENANGRAMDLWEATYPDVLLVTLTDTFSTEAFYQDFVKDPERAKRWGALRQDSGDPFVYAPRAREIYQSMGIDHTTKMIVYSDGLNVEKALALKKQCDKLGFTASFGIGTSLSNDFKSISSGRKQKSKALNMVIKLYQVGGKYCAKISDELTKNTGNEEAVREAKKVFGINV</sequence>
<dbReference type="EC" id="6.3.4.21" evidence="3 8"/>
<dbReference type="NCBIfam" id="TIGR01514">
    <property type="entry name" value="NAPRTase"/>
    <property type="match status" value="1"/>
</dbReference>
<comment type="catalytic activity">
    <reaction evidence="7 8">
        <text>5-phospho-alpha-D-ribose 1-diphosphate + nicotinate + ATP + H2O = nicotinate beta-D-ribonucleotide + ADP + phosphate + diphosphate</text>
        <dbReference type="Rhea" id="RHEA:36163"/>
        <dbReference type="ChEBI" id="CHEBI:15377"/>
        <dbReference type="ChEBI" id="CHEBI:30616"/>
        <dbReference type="ChEBI" id="CHEBI:32544"/>
        <dbReference type="ChEBI" id="CHEBI:33019"/>
        <dbReference type="ChEBI" id="CHEBI:43474"/>
        <dbReference type="ChEBI" id="CHEBI:57502"/>
        <dbReference type="ChEBI" id="CHEBI:58017"/>
        <dbReference type="ChEBI" id="CHEBI:456216"/>
        <dbReference type="EC" id="6.3.4.21"/>
    </reaction>
</comment>
<reference evidence="11" key="2">
    <citation type="submission" date="2020-11" db="EMBL/GenBank/DDBJ databases">
        <authorList>
            <consortium name="DOE Joint Genome Institute"/>
            <person name="Kuo A."/>
            <person name="Miyauchi S."/>
            <person name="Kiss E."/>
            <person name="Drula E."/>
            <person name="Kohler A."/>
            <person name="Sanchez-Garcia M."/>
            <person name="Andreopoulos B."/>
            <person name="Barry K.W."/>
            <person name="Bonito G."/>
            <person name="Buee M."/>
            <person name="Carver A."/>
            <person name="Chen C."/>
            <person name="Cichocki N."/>
            <person name="Clum A."/>
            <person name="Culley D."/>
            <person name="Crous P.W."/>
            <person name="Fauchery L."/>
            <person name="Girlanda M."/>
            <person name="Hayes R."/>
            <person name="Keri Z."/>
            <person name="Labutti K."/>
            <person name="Lipzen A."/>
            <person name="Lombard V."/>
            <person name="Magnuson J."/>
            <person name="Maillard F."/>
            <person name="Morin E."/>
            <person name="Murat C."/>
            <person name="Nolan M."/>
            <person name="Ohm R."/>
            <person name="Pangilinan J."/>
            <person name="Pereira M."/>
            <person name="Perotto S."/>
            <person name="Peter M."/>
            <person name="Riley R."/>
            <person name="Sitrit Y."/>
            <person name="Stielow B."/>
            <person name="Szollosi G."/>
            <person name="Zifcakova L."/>
            <person name="Stursova M."/>
            <person name="Spatafora J.W."/>
            <person name="Tedersoo L."/>
            <person name="Vaario L.-M."/>
            <person name="Yamada A."/>
            <person name="Yan M."/>
            <person name="Wang P."/>
            <person name="Xu J."/>
            <person name="Bruns T."/>
            <person name="Baldrian P."/>
            <person name="Vilgalys R."/>
            <person name="Henrissat B."/>
            <person name="Grigoriev I.V."/>
            <person name="Hibbett D."/>
            <person name="Nagy L.G."/>
            <person name="Martin F.M."/>
        </authorList>
    </citation>
    <scope>NUCLEOTIDE SEQUENCE</scope>
    <source>
        <strain evidence="11">UH-Tt-Lm1</strain>
    </source>
</reference>
<dbReference type="GO" id="GO:0016757">
    <property type="term" value="F:glycosyltransferase activity"/>
    <property type="evidence" value="ECO:0007669"/>
    <property type="project" value="UniProtKB-KW"/>
</dbReference>
<dbReference type="InterPro" id="IPR006406">
    <property type="entry name" value="Nic_PRibTrfase"/>
</dbReference>
<dbReference type="SUPFAM" id="SSF51690">
    <property type="entry name" value="Nicotinate/Quinolinate PRTase C-terminal domain-like"/>
    <property type="match status" value="1"/>
</dbReference>
<dbReference type="InterPro" id="IPR036068">
    <property type="entry name" value="Nicotinate_pribotase-like_C"/>
</dbReference>
<evidence type="ECO:0000259" key="10">
    <source>
        <dbReference type="Pfam" id="PF17767"/>
    </source>
</evidence>
<reference evidence="11" key="1">
    <citation type="journal article" date="2020" name="Nat. Commun.">
        <title>Large-scale genome sequencing of mycorrhizal fungi provides insights into the early evolution of symbiotic traits.</title>
        <authorList>
            <person name="Miyauchi S."/>
            <person name="Kiss E."/>
            <person name="Kuo A."/>
            <person name="Drula E."/>
            <person name="Kohler A."/>
            <person name="Sanchez-Garcia M."/>
            <person name="Morin E."/>
            <person name="Andreopoulos B."/>
            <person name="Barry K.W."/>
            <person name="Bonito G."/>
            <person name="Buee M."/>
            <person name="Carver A."/>
            <person name="Chen C."/>
            <person name="Cichocki N."/>
            <person name="Clum A."/>
            <person name="Culley D."/>
            <person name="Crous P.W."/>
            <person name="Fauchery L."/>
            <person name="Girlanda M."/>
            <person name="Hayes R.D."/>
            <person name="Keri Z."/>
            <person name="LaButti K."/>
            <person name="Lipzen A."/>
            <person name="Lombard V."/>
            <person name="Magnuson J."/>
            <person name="Maillard F."/>
            <person name="Murat C."/>
            <person name="Nolan M."/>
            <person name="Ohm R.A."/>
            <person name="Pangilinan J."/>
            <person name="Pereira M.F."/>
            <person name="Perotto S."/>
            <person name="Peter M."/>
            <person name="Pfister S."/>
            <person name="Riley R."/>
            <person name="Sitrit Y."/>
            <person name="Stielow J.B."/>
            <person name="Szollosi G."/>
            <person name="Zifcakova L."/>
            <person name="Stursova M."/>
            <person name="Spatafora J.W."/>
            <person name="Tedersoo L."/>
            <person name="Vaario L.M."/>
            <person name="Yamada A."/>
            <person name="Yan M."/>
            <person name="Wang P."/>
            <person name="Xu J."/>
            <person name="Bruns T."/>
            <person name="Baldrian P."/>
            <person name="Vilgalys R."/>
            <person name="Dunand C."/>
            <person name="Henrissat B."/>
            <person name="Grigoriev I.V."/>
            <person name="Hibbett D."/>
            <person name="Nagy L.G."/>
            <person name="Martin F.M."/>
        </authorList>
    </citation>
    <scope>NUCLEOTIDE SEQUENCE</scope>
    <source>
        <strain evidence="11">UH-Tt-Lm1</strain>
    </source>
</reference>
<evidence type="ECO:0000256" key="4">
    <source>
        <dbReference type="ARBA" id="ARBA00022553"/>
    </source>
</evidence>
<dbReference type="Pfam" id="PF17767">
    <property type="entry name" value="NAPRTase_N"/>
    <property type="match status" value="1"/>
</dbReference>
<dbReference type="InterPro" id="IPR040727">
    <property type="entry name" value="NAPRTase_N"/>
</dbReference>
<dbReference type="GO" id="GO:0034355">
    <property type="term" value="P:NAD+ biosynthetic process via the salvage pathway"/>
    <property type="evidence" value="ECO:0007669"/>
    <property type="project" value="TreeGrafter"/>
</dbReference>